<dbReference type="InterPro" id="IPR014717">
    <property type="entry name" value="Transl_elong_EF1B/ribsomal_bS6"/>
</dbReference>
<dbReference type="EMBL" id="QGKV02000832">
    <property type="protein sequence ID" value="KAF3546185.1"/>
    <property type="molecule type" value="Genomic_DNA"/>
</dbReference>
<evidence type="ECO:0000256" key="3">
    <source>
        <dbReference type="ARBA" id="ARBA00022917"/>
    </source>
</evidence>
<reference evidence="5 6" key="1">
    <citation type="journal article" date="2020" name="BMC Genomics">
        <title>Intraspecific diversification of the crop wild relative Brassica cretica Lam. using demographic model selection.</title>
        <authorList>
            <person name="Kioukis A."/>
            <person name="Michalopoulou V.A."/>
            <person name="Briers L."/>
            <person name="Pirintsos S."/>
            <person name="Studholme D.J."/>
            <person name="Pavlidis P."/>
            <person name="Sarris P.F."/>
        </authorList>
    </citation>
    <scope>NUCLEOTIDE SEQUENCE [LARGE SCALE GENOMIC DNA]</scope>
    <source>
        <strain evidence="6">cv. PFS-1207/04</strain>
    </source>
</reference>
<feature type="domain" description="Translation elongation factor EF1B beta/delta subunit guanine nucleotide exchange" evidence="4">
    <location>
        <begin position="168"/>
        <end position="218"/>
    </location>
</feature>
<evidence type="ECO:0000313" key="6">
    <source>
        <dbReference type="Proteomes" id="UP000266723"/>
    </source>
</evidence>
<dbReference type="Pfam" id="PF00736">
    <property type="entry name" value="EF1_GNE"/>
    <property type="match status" value="2"/>
</dbReference>
<evidence type="ECO:0000256" key="1">
    <source>
        <dbReference type="ARBA" id="ARBA00007411"/>
    </source>
</evidence>
<dbReference type="PANTHER" id="PTHR11595:SF78">
    <property type="entry name" value="TRANSLATION ELONGATION FACTOR EF1B BETA_DELTA SUBUNIT GUANINE NUCLEOTIDE EXCHANGE DOMAIN-CONTAINING PROTEIN"/>
    <property type="match status" value="1"/>
</dbReference>
<evidence type="ECO:0000256" key="2">
    <source>
        <dbReference type="ARBA" id="ARBA00022768"/>
    </source>
</evidence>
<proteinExistence type="inferred from homology"/>
<dbReference type="Gene3D" id="3.30.70.60">
    <property type="match status" value="2"/>
</dbReference>
<evidence type="ECO:0000259" key="4">
    <source>
        <dbReference type="Pfam" id="PF00736"/>
    </source>
</evidence>
<keyword evidence="6" id="KW-1185">Reference proteome</keyword>
<dbReference type="InterPro" id="IPR014038">
    <property type="entry name" value="EF1B_bsu/dsu_GNE"/>
</dbReference>
<protein>
    <recommendedName>
        <fullName evidence="4">Translation elongation factor EF1B beta/delta subunit guanine nucleotide exchange domain-containing protein</fullName>
    </recommendedName>
</protein>
<evidence type="ECO:0000313" key="5">
    <source>
        <dbReference type="EMBL" id="KAF3546185.1"/>
    </source>
</evidence>
<organism evidence="5 6">
    <name type="scientific">Brassica cretica</name>
    <name type="common">Mustard</name>
    <dbReference type="NCBI Taxonomy" id="69181"/>
    <lineage>
        <taxon>Eukaryota</taxon>
        <taxon>Viridiplantae</taxon>
        <taxon>Streptophyta</taxon>
        <taxon>Embryophyta</taxon>
        <taxon>Tracheophyta</taxon>
        <taxon>Spermatophyta</taxon>
        <taxon>Magnoliopsida</taxon>
        <taxon>eudicotyledons</taxon>
        <taxon>Gunneridae</taxon>
        <taxon>Pentapetalae</taxon>
        <taxon>rosids</taxon>
        <taxon>malvids</taxon>
        <taxon>Brassicales</taxon>
        <taxon>Brassicaceae</taxon>
        <taxon>Brassiceae</taxon>
        <taxon>Brassica</taxon>
    </lineage>
</organism>
<comment type="similarity">
    <text evidence="1">Belongs to the EF-1-beta/EF-1-delta family.</text>
</comment>
<dbReference type="Proteomes" id="UP000266723">
    <property type="component" value="Unassembled WGS sequence"/>
</dbReference>
<keyword evidence="2" id="KW-0251">Elongation factor</keyword>
<feature type="domain" description="Translation elongation factor EF1B beta/delta subunit guanine nucleotide exchange" evidence="4">
    <location>
        <begin position="84"/>
        <end position="138"/>
    </location>
</feature>
<name>A0ABQ7C2K9_BRACR</name>
<dbReference type="InterPro" id="IPR049720">
    <property type="entry name" value="EF1B_bsu/dsu"/>
</dbReference>
<gene>
    <name evidence="5" type="ORF">DY000_02002216</name>
</gene>
<accession>A0ABQ7C2K9</accession>
<keyword evidence="3" id="KW-0648">Protein biosynthesis</keyword>
<dbReference type="SUPFAM" id="SSF54984">
    <property type="entry name" value="eEF-1beta-like"/>
    <property type="match status" value="2"/>
</dbReference>
<sequence length="230" mass="25452">MSTTTKLVPIGYGIKLLGLSAPWLETLCSMGVYGEVKVDAAADDDGLLGEDRAASAHILDGDRITSFGSFCVYTNGLFEFLVLIKPKDDDMKKLEETVRSIKVAGLFWGASKLVPIGYEIKLLGIECTVVGHLVDDDDDDDLFGEDKACSWNASSKNNFGLVFLELYGDNSDIKKLEEYIRSLQTEGMVWRTFGYGFKFLQMVFTVFDDHLCFNTVIKNTGGPCTKYVSI</sequence>
<comment type="caution">
    <text evidence="5">The sequence shown here is derived from an EMBL/GenBank/DDBJ whole genome shotgun (WGS) entry which is preliminary data.</text>
</comment>
<dbReference type="InterPro" id="IPR036219">
    <property type="entry name" value="eEF-1beta-like_sf"/>
</dbReference>
<dbReference type="PANTHER" id="PTHR11595">
    <property type="entry name" value="EF-HAND AND COILED-COIL DOMAIN-CONTAINING FAMILY MEMBER"/>
    <property type="match status" value="1"/>
</dbReference>